<dbReference type="GO" id="GO:0012505">
    <property type="term" value="C:endomembrane system"/>
    <property type="evidence" value="ECO:0007669"/>
    <property type="project" value="TreeGrafter"/>
</dbReference>
<protein>
    <recommendedName>
        <fullName evidence="6">Strictosidine synthase conserved region domain-containing protein</fullName>
    </recommendedName>
</protein>
<dbReference type="PANTHER" id="PTHR10426">
    <property type="entry name" value="STRICTOSIDINE SYNTHASE-RELATED"/>
    <property type="match status" value="1"/>
</dbReference>
<keyword evidence="5" id="KW-0472">Membrane</keyword>
<dbReference type="Pfam" id="PF20067">
    <property type="entry name" value="SSL_N"/>
    <property type="match status" value="1"/>
</dbReference>
<keyword evidence="3" id="KW-0926">Vacuole</keyword>
<dbReference type="InterPro" id="IPR011042">
    <property type="entry name" value="6-blade_b-propeller_TolB-like"/>
</dbReference>
<evidence type="ECO:0000256" key="4">
    <source>
        <dbReference type="ARBA" id="ARBA00023180"/>
    </source>
</evidence>
<evidence type="ECO:0000256" key="2">
    <source>
        <dbReference type="ARBA" id="ARBA00009191"/>
    </source>
</evidence>
<keyword evidence="5" id="KW-0812">Transmembrane</keyword>
<proteinExistence type="inferred from homology"/>
<dbReference type="FunFam" id="2.120.10.30:FF:000048">
    <property type="entry name" value="Protein strictosidine synthase-like 10"/>
    <property type="match status" value="1"/>
</dbReference>
<comment type="caution">
    <text evidence="7">The sequence shown here is derived from an EMBL/GenBank/DDBJ whole genome shotgun (WGS) entry which is preliminary data.</text>
</comment>
<evidence type="ECO:0000256" key="3">
    <source>
        <dbReference type="ARBA" id="ARBA00022554"/>
    </source>
</evidence>
<dbReference type="Pfam" id="PF03088">
    <property type="entry name" value="Str_synth"/>
    <property type="match status" value="1"/>
</dbReference>
<dbReference type="GO" id="GO:0005773">
    <property type="term" value="C:vacuole"/>
    <property type="evidence" value="ECO:0007669"/>
    <property type="project" value="UniProtKB-SubCell"/>
</dbReference>
<evidence type="ECO:0000313" key="7">
    <source>
        <dbReference type="EMBL" id="KAJ9691649.1"/>
    </source>
</evidence>
<sequence>MALGPTCYGFLFYIKKHRPELLHYNSKSKNTIMTKSAFSSFLISFAVFPLIVMWVFPHLVSSVSRRQYNQLELPSGTYGPETLVFDCNGEGPYTGVSDGRILKWHGSEVGWKDFAVTSPLRTSRLCDGSSDTSAEHVCGRPLGLKFNQATCDLYIADAYFGLLVVGRKGGLARQLATSAEGVPFLFANALDIDQKTGAVYFTDTSTRFRRWEFGIAMESGDNTGRLMRYDPKTKKVKVLLKHLFFSNGVALSRNSSFLLVTETNANRVLRFWLEGPRSQTRDVFAKLDGCPDNIERNPKGEFWVAQNPKFDSIGTPLQTNISALKLDEEGKVLRVLNEEFGSLSDVIEKDDCMWLGSVLQSHVGMIL</sequence>
<dbReference type="AlphaFoldDB" id="A0AA38ZNT7"/>
<keyword evidence="8" id="KW-1185">Reference proteome</keyword>
<feature type="domain" description="Strictosidine synthase conserved region" evidence="6">
    <location>
        <begin position="188"/>
        <end position="275"/>
    </location>
</feature>
<dbReference type="EMBL" id="JARBHA010000010">
    <property type="protein sequence ID" value="KAJ9691649.1"/>
    <property type="molecule type" value="Genomic_DNA"/>
</dbReference>
<evidence type="ECO:0000313" key="8">
    <source>
        <dbReference type="Proteomes" id="UP001168098"/>
    </source>
</evidence>
<dbReference type="Proteomes" id="UP001168098">
    <property type="component" value="Unassembled WGS sequence"/>
</dbReference>
<accession>A0AA38ZNT7</accession>
<evidence type="ECO:0000256" key="1">
    <source>
        <dbReference type="ARBA" id="ARBA00004116"/>
    </source>
</evidence>
<name>A0AA38ZNT7_VITRO</name>
<dbReference type="GO" id="GO:0016787">
    <property type="term" value="F:hydrolase activity"/>
    <property type="evidence" value="ECO:0007669"/>
    <property type="project" value="TreeGrafter"/>
</dbReference>
<keyword evidence="5" id="KW-1133">Transmembrane helix</keyword>
<dbReference type="SUPFAM" id="SSF63829">
    <property type="entry name" value="Calcium-dependent phosphotriesterase"/>
    <property type="match status" value="1"/>
</dbReference>
<reference evidence="7 8" key="1">
    <citation type="journal article" date="2023" name="BMC Biotechnol.">
        <title>Vitis rotundifolia cv Carlos genome sequencing.</title>
        <authorList>
            <person name="Huff M."/>
            <person name="Hulse-Kemp A."/>
            <person name="Scheffler B."/>
            <person name="Youngblood R."/>
            <person name="Simpson S."/>
            <person name="Babiker E."/>
            <person name="Staton M."/>
        </authorList>
    </citation>
    <scope>NUCLEOTIDE SEQUENCE [LARGE SCALE GENOMIC DNA]</scope>
    <source>
        <tissue evidence="7">Leaf</tissue>
    </source>
</reference>
<gene>
    <name evidence="7" type="ORF">PVL29_013750</name>
</gene>
<feature type="transmembrane region" description="Helical" evidence="5">
    <location>
        <begin position="37"/>
        <end position="56"/>
    </location>
</feature>
<keyword evidence="4" id="KW-0325">Glycoprotein</keyword>
<organism evidence="7 8">
    <name type="scientific">Vitis rotundifolia</name>
    <name type="common">Muscadine grape</name>
    <dbReference type="NCBI Taxonomy" id="103349"/>
    <lineage>
        <taxon>Eukaryota</taxon>
        <taxon>Viridiplantae</taxon>
        <taxon>Streptophyta</taxon>
        <taxon>Embryophyta</taxon>
        <taxon>Tracheophyta</taxon>
        <taxon>Spermatophyta</taxon>
        <taxon>Magnoliopsida</taxon>
        <taxon>eudicotyledons</taxon>
        <taxon>Gunneridae</taxon>
        <taxon>Pentapetalae</taxon>
        <taxon>rosids</taxon>
        <taxon>Vitales</taxon>
        <taxon>Vitaceae</taxon>
        <taxon>Viteae</taxon>
        <taxon>Vitis</taxon>
    </lineage>
</organism>
<comment type="subcellular location">
    <subcellularLocation>
        <location evidence="1">Vacuole</location>
    </subcellularLocation>
</comment>
<dbReference type="Gene3D" id="2.120.10.30">
    <property type="entry name" value="TolB, C-terminal domain"/>
    <property type="match status" value="1"/>
</dbReference>
<dbReference type="InterPro" id="IPR018119">
    <property type="entry name" value="Strictosidine_synth_cons-reg"/>
</dbReference>
<dbReference type="PANTHER" id="PTHR10426:SF86">
    <property type="entry name" value="PROTEIN STRICTOSIDINE SYNTHASE-LIKE 10-LIKE"/>
    <property type="match status" value="1"/>
</dbReference>
<comment type="similarity">
    <text evidence="2">Belongs to the strictosidine synthase family.</text>
</comment>
<evidence type="ECO:0000256" key="5">
    <source>
        <dbReference type="SAM" id="Phobius"/>
    </source>
</evidence>
<evidence type="ECO:0000259" key="6">
    <source>
        <dbReference type="Pfam" id="PF03088"/>
    </source>
</evidence>